<evidence type="ECO:0000313" key="2">
    <source>
        <dbReference type="Proteomes" id="UP001197114"/>
    </source>
</evidence>
<accession>A0ABS6YNV1</accession>
<proteinExistence type="predicted"/>
<evidence type="ECO:0000313" key="1">
    <source>
        <dbReference type="EMBL" id="MBW5423109.1"/>
    </source>
</evidence>
<dbReference type="EMBL" id="WMBF01000159">
    <property type="protein sequence ID" value="MBW5423109.1"/>
    <property type="molecule type" value="Genomic_DNA"/>
</dbReference>
<name>A0ABS6YNV1_9ACTN</name>
<organism evidence="1 2">
    <name type="scientific">Streptomyces anatolicus</name>
    <dbReference type="NCBI Taxonomy" id="2675858"/>
    <lineage>
        <taxon>Bacteria</taxon>
        <taxon>Bacillati</taxon>
        <taxon>Actinomycetota</taxon>
        <taxon>Actinomycetes</taxon>
        <taxon>Kitasatosporales</taxon>
        <taxon>Streptomycetaceae</taxon>
        <taxon>Streptomyces</taxon>
    </lineage>
</organism>
<dbReference type="RefSeq" id="WP_219689504.1">
    <property type="nucleotide sequence ID" value="NZ_WMBF01000159.1"/>
</dbReference>
<reference evidence="1 2" key="1">
    <citation type="submission" date="2019-11" db="EMBL/GenBank/DDBJ databases">
        <authorList>
            <person name="Ay H."/>
        </authorList>
    </citation>
    <scope>NUCLEOTIDE SEQUENCE [LARGE SCALE GENOMIC DNA]</scope>
    <source>
        <strain evidence="1 2">BG9H</strain>
    </source>
</reference>
<gene>
    <name evidence="1" type="ORF">GKQ77_16305</name>
</gene>
<keyword evidence="2" id="KW-1185">Reference proteome</keyword>
<sequence>METVAVPHKVIANKAGVGLSSISCYKGERVPEEPGPLERIYKVLDEEARTRDLRLPHSLPHLLALRTAATVERTDPDAAAQVLASLLRRPASEAWLRGRKRRLLHARRKAARLPVPAKVPVPRQTGDRHLAPAKHSAEIADYLRHVAAGRFRHAQFIAWMLGINLDAQEFPRAIASFRTAGAEEGIEAMLHAAADRDDIQLPIDIAVTLLEEGQVTDAQTILGAIRTATNP</sequence>
<protein>
    <submittedName>
        <fullName evidence="1">Uncharacterized protein</fullName>
    </submittedName>
</protein>
<comment type="caution">
    <text evidence="1">The sequence shown here is derived from an EMBL/GenBank/DDBJ whole genome shotgun (WGS) entry which is preliminary data.</text>
</comment>
<dbReference type="Proteomes" id="UP001197114">
    <property type="component" value="Unassembled WGS sequence"/>
</dbReference>